<evidence type="ECO:0000313" key="2">
    <source>
        <dbReference type="Proteomes" id="UP001239111"/>
    </source>
</evidence>
<reference evidence="1" key="1">
    <citation type="submission" date="2023-04" db="EMBL/GenBank/DDBJ databases">
        <title>A chromosome-level genome assembly of the parasitoid wasp Eretmocerus hayati.</title>
        <authorList>
            <person name="Zhong Y."/>
            <person name="Liu S."/>
            <person name="Liu Y."/>
        </authorList>
    </citation>
    <scope>NUCLEOTIDE SEQUENCE</scope>
    <source>
        <strain evidence="1">ZJU_SS_LIU_2023</strain>
    </source>
</reference>
<dbReference type="EMBL" id="CM056744">
    <property type="protein sequence ID" value="KAJ8666094.1"/>
    <property type="molecule type" value="Genomic_DNA"/>
</dbReference>
<proteinExistence type="predicted"/>
<protein>
    <submittedName>
        <fullName evidence="1">Uncharacterized protein</fullName>
    </submittedName>
</protein>
<name>A0ACC2N6Y8_9HYME</name>
<comment type="caution">
    <text evidence="1">The sequence shown here is derived from an EMBL/GenBank/DDBJ whole genome shotgun (WGS) entry which is preliminary data.</text>
</comment>
<accession>A0ACC2N6Y8</accession>
<sequence>MQGGKASSFPSRERKTATKRSLVALKERMTRSRPANATPETQAGASRNYCRVPTTTERSTARAPERDALRDELSPLSVITTSSASNASTSSPLPLVSPESFVLPETASDVDQNPVSDPWNKSMTSEEAHRFFAPTYATTPQPEPEYQESATTDRTVSEQADSTTQEHRSFVCSTPATMYEIQGDQIWSTDDHLVDHFRLLEAIAPMEPRVQAVHIDQDTLQARSCDDDEFLSTLLPTIESERPSLRMTITREPSVTSSVPPEGDEEQTHQSSAPST</sequence>
<organism evidence="1 2">
    <name type="scientific">Eretmocerus hayati</name>
    <dbReference type="NCBI Taxonomy" id="131215"/>
    <lineage>
        <taxon>Eukaryota</taxon>
        <taxon>Metazoa</taxon>
        <taxon>Ecdysozoa</taxon>
        <taxon>Arthropoda</taxon>
        <taxon>Hexapoda</taxon>
        <taxon>Insecta</taxon>
        <taxon>Pterygota</taxon>
        <taxon>Neoptera</taxon>
        <taxon>Endopterygota</taxon>
        <taxon>Hymenoptera</taxon>
        <taxon>Apocrita</taxon>
        <taxon>Proctotrupomorpha</taxon>
        <taxon>Chalcidoidea</taxon>
        <taxon>Aphelinidae</taxon>
        <taxon>Aphelininae</taxon>
        <taxon>Eretmocerus</taxon>
    </lineage>
</organism>
<gene>
    <name evidence="1" type="ORF">QAD02_007756</name>
</gene>
<dbReference type="Proteomes" id="UP001239111">
    <property type="component" value="Chromosome 4"/>
</dbReference>
<keyword evidence="2" id="KW-1185">Reference proteome</keyword>
<evidence type="ECO:0000313" key="1">
    <source>
        <dbReference type="EMBL" id="KAJ8666094.1"/>
    </source>
</evidence>